<proteinExistence type="predicted"/>
<evidence type="ECO:0000313" key="1">
    <source>
        <dbReference type="EMBL" id="NEJ71119.1"/>
    </source>
</evidence>
<sequence>MRTTSPPLSRRLGIAAAAIYLSVFAVGSSPAMSEPKLVATLPKTDPVRQVVRSMGFVLEINQRVHCPALLLSQSVALQGQCRHLNGFPDEYVLQMSGIEHVSHRGSKYSMGQRPAERPTEWMQKWTVYNVKDDPSRYFGTARLSIARPKIGDELVAIGWRARTTDKDSVVDITYRSDCKVTDHKTEDPGHFAYVCGEPGQIGGEFLLLKSDASLVGIGQINNVYAPNLVALPISELRKRSKLVASIPVKRTTAEADAAAIRGLTCASASAFASDPGRMSELSWDVHDKITVFVHACAAQVSMNKWRAPVDREIVVIRPDGVGVDGATTYALQRVKRDDRPKIINACWTAGSQSKKDLLSTIRPMKGQDAGGVDWSEMIGCAGISSGFATNTPFMLTDSLTSDEIADVRKFFDGLSQPDLGRSVVAAWEDVQEVVDLNPEGPKGPAPDETVQVGTIQERCLFSWDDSIQPHSTEVIIRWDYQRVTQRMKKLRHCVKLTVVGPLNVEGIAKEFVSECINRALNDDKALHILKGLIAIVIDIGSAGATGGSATAAAATDYALAVQDRALRCLMNEKQIGEFLASRAGAKISASVKNDSHWIFWDM</sequence>
<protein>
    <submittedName>
        <fullName evidence="1">Uncharacterized protein</fullName>
    </submittedName>
</protein>
<dbReference type="EMBL" id="WUFT01000006">
    <property type="protein sequence ID" value="NEJ71119.1"/>
    <property type="molecule type" value="Genomic_DNA"/>
</dbReference>
<comment type="caution">
    <text evidence="1">The sequence shown here is derived from an EMBL/GenBank/DDBJ whole genome shotgun (WGS) entry which is preliminary data.</text>
</comment>
<dbReference type="Proteomes" id="UP000471753">
    <property type="component" value="Unassembled WGS sequence"/>
</dbReference>
<accession>A0A7K3UD77</accession>
<evidence type="ECO:0000313" key="2">
    <source>
        <dbReference type="Proteomes" id="UP000471753"/>
    </source>
</evidence>
<dbReference type="RefSeq" id="WP_164009392.1">
    <property type="nucleotide sequence ID" value="NZ_WUFT01000006.1"/>
</dbReference>
<name>A0A7K3UD77_9HYPH</name>
<organism evidence="1 2">
    <name type="scientific">Rhizobium phaseoli</name>
    <dbReference type="NCBI Taxonomy" id="396"/>
    <lineage>
        <taxon>Bacteria</taxon>
        <taxon>Pseudomonadati</taxon>
        <taxon>Pseudomonadota</taxon>
        <taxon>Alphaproteobacteria</taxon>
        <taxon>Hyphomicrobiales</taxon>
        <taxon>Rhizobiaceae</taxon>
        <taxon>Rhizobium/Agrobacterium group</taxon>
        <taxon>Rhizobium</taxon>
    </lineage>
</organism>
<dbReference type="AlphaFoldDB" id="A0A7K3UD77"/>
<reference evidence="1 2" key="1">
    <citation type="submission" date="2019-12" db="EMBL/GenBank/DDBJ databases">
        <title>Rhizobium genotypes associated with high levels of biological nitrogen fixation by grain legumes in a temperate-maritime cropping system.</title>
        <authorList>
            <person name="Maluk M."/>
            <person name="Francesc Ferrando Molina F."/>
            <person name="Lopez Del Egido L."/>
            <person name="Lafos M."/>
            <person name="Langarica-Fuentes A."/>
            <person name="Gebre Yohannes G."/>
            <person name="Young M.W."/>
            <person name="Martin P."/>
            <person name="Gantlett R."/>
            <person name="Kenicer G."/>
            <person name="Hawes C."/>
            <person name="Begg G.S."/>
            <person name="Quilliam R.S."/>
            <person name="Squire G.R."/>
            <person name="Poole P.S."/>
            <person name="Young P.W."/>
            <person name="Iannetta P.M."/>
            <person name="James E.K."/>
        </authorList>
    </citation>
    <scope>NUCLEOTIDE SEQUENCE [LARGE SCALE GENOMIC DNA]</scope>
    <source>
        <strain evidence="1 2">JHI366</strain>
    </source>
</reference>
<gene>
    <name evidence="1" type="ORF">GR197_11300</name>
</gene>